<name>A0A4C1ZGG8_EUMVA</name>
<dbReference type="EMBL" id="BGZK01001822">
    <property type="protein sequence ID" value="GBP86888.1"/>
    <property type="molecule type" value="Genomic_DNA"/>
</dbReference>
<evidence type="ECO:0000313" key="1">
    <source>
        <dbReference type="EMBL" id="GBP86888.1"/>
    </source>
</evidence>
<sequence>MAFTCRAGPYVCCSQVSRGTALSQRTFSKISIDVFVLARNGIEPPSRSVEGDSAAGRNSRFRTLNRTRSIAI</sequence>
<protein>
    <submittedName>
        <fullName evidence="1">Uncharacterized protein</fullName>
    </submittedName>
</protein>
<dbReference type="Proteomes" id="UP000299102">
    <property type="component" value="Unassembled WGS sequence"/>
</dbReference>
<dbReference type="AlphaFoldDB" id="A0A4C1ZGG8"/>
<keyword evidence="2" id="KW-1185">Reference proteome</keyword>
<accession>A0A4C1ZGG8</accession>
<comment type="caution">
    <text evidence="1">The sequence shown here is derived from an EMBL/GenBank/DDBJ whole genome shotgun (WGS) entry which is preliminary data.</text>
</comment>
<organism evidence="1 2">
    <name type="scientific">Eumeta variegata</name>
    <name type="common">Bagworm moth</name>
    <name type="synonym">Eumeta japonica</name>
    <dbReference type="NCBI Taxonomy" id="151549"/>
    <lineage>
        <taxon>Eukaryota</taxon>
        <taxon>Metazoa</taxon>
        <taxon>Ecdysozoa</taxon>
        <taxon>Arthropoda</taxon>
        <taxon>Hexapoda</taxon>
        <taxon>Insecta</taxon>
        <taxon>Pterygota</taxon>
        <taxon>Neoptera</taxon>
        <taxon>Endopterygota</taxon>
        <taxon>Lepidoptera</taxon>
        <taxon>Glossata</taxon>
        <taxon>Ditrysia</taxon>
        <taxon>Tineoidea</taxon>
        <taxon>Psychidae</taxon>
        <taxon>Oiketicinae</taxon>
        <taxon>Eumeta</taxon>
    </lineage>
</organism>
<gene>
    <name evidence="1" type="ORF">EVAR_83487_1</name>
</gene>
<proteinExistence type="predicted"/>
<evidence type="ECO:0000313" key="2">
    <source>
        <dbReference type="Proteomes" id="UP000299102"/>
    </source>
</evidence>
<reference evidence="1 2" key="1">
    <citation type="journal article" date="2019" name="Commun. Biol.">
        <title>The bagworm genome reveals a unique fibroin gene that provides high tensile strength.</title>
        <authorList>
            <person name="Kono N."/>
            <person name="Nakamura H."/>
            <person name="Ohtoshi R."/>
            <person name="Tomita M."/>
            <person name="Numata K."/>
            <person name="Arakawa K."/>
        </authorList>
    </citation>
    <scope>NUCLEOTIDE SEQUENCE [LARGE SCALE GENOMIC DNA]</scope>
</reference>